<evidence type="ECO:0000259" key="4">
    <source>
        <dbReference type="Pfam" id="PF14915"/>
    </source>
</evidence>
<protein>
    <recommendedName>
        <fullName evidence="4">CCDC144C-like coiled-coil domain-containing protein</fullName>
    </recommendedName>
</protein>
<feature type="region of interest" description="Disordered" evidence="3">
    <location>
        <begin position="153"/>
        <end position="196"/>
    </location>
</feature>
<dbReference type="PaxDb" id="8022-A0A060XF63"/>
<name>A0A060XF63_ONCMY</name>
<evidence type="ECO:0000256" key="2">
    <source>
        <dbReference type="SAM" id="Coils"/>
    </source>
</evidence>
<keyword evidence="1 2" id="KW-0175">Coiled coil</keyword>
<accession>A0A060XF63</accession>
<dbReference type="InterPro" id="IPR039497">
    <property type="entry name" value="CC144C-like_CC_dom"/>
</dbReference>
<dbReference type="Gene3D" id="1.10.287.1490">
    <property type="match status" value="1"/>
</dbReference>
<evidence type="ECO:0000313" key="5">
    <source>
        <dbReference type="EMBL" id="CDQ75964.1"/>
    </source>
</evidence>
<dbReference type="EMBL" id="FR905096">
    <property type="protein sequence ID" value="CDQ75964.1"/>
    <property type="molecule type" value="Genomic_DNA"/>
</dbReference>
<feature type="compositionally biased region" description="Polar residues" evidence="3">
    <location>
        <begin position="306"/>
        <end position="315"/>
    </location>
</feature>
<feature type="compositionally biased region" description="Basic and acidic residues" evidence="3">
    <location>
        <begin position="332"/>
        <end position="347"/>
    </location>
</feature>
<feature type="compositionally biased region" description="Basic and acidic residues" evidence="3">
    <location>
        <begin position="800"/>
        <end position="823"/>
    </location>
</feature>
<feature type="compositionally biased region" description="Basic and acidic residues" evidence="3">
    <location>
        <begin position="262"/>
        <end position="271"/>
    </location>
</feature>
<feature type="coiled-coil region" evidence="2">
    <location>
        <begin position="567"/>
        <end position="615"/>
    </location>
</feature>
<dbReference type="InterPro" id="IPR050657">
    <property type="entry name" value="Ankyrin_repeat_domain"/>
</dbReference>
<feature type="compositionally biased region" description="Polar residues" evidence="3">
    <location>
        <begin position="285"/>
        <end position="295"/>
    </location>
</feature>
<evidence type="ECO:0000313" key="6">
    <source>
        <dbReference type="Proteomes" id="UP000193380"/>
    </source>
</evidence>
<feature type="region of interest" description="Disordered" evidence="3">
    <location>
        <begin position="693"/>
        <end position="715"/>
    </location>
</feature>
<evidence type="ECO:0000256" key="1">
    <source>
        <dbReference type="ARBA" id="ARBA00023054"/>
    </source>
</evidence>
<evidence type="ECO:0000256" key="3">
    <source>
        <dbReference type="SAM" id="MobiDB-lite"/>
    </source>
</evidence>
<feature type="domain" description="CCDC144C-like coiled-coil" evidence="4">
    <location>
        <begin position="551"/>
        <end position="1034"/>
    </location>
</feature>
<gene>
    <name evidence="5" type="ORF">GSONMT00025891001</name>
</gene>
<dbReference type="PANTHER" id="PTHR24147">
    <property type="entry name" value="ANKYRIN REPEAT DOMAIN 36-RELATED"/>
    <property type="match status" value="1"/>
</dbReference>
<dbReference type="AlphaFoldDB" id="A0A060XF63"/>
<feature type="compositionally biased region" description="Basic and acidic residues" evidence="3">
    <location>
        <begin position="34"/>
        <end position="53"/>
    </location>
</feature>
<dbReference type="STRING" id="8022.A0A060XF63"/>
<organism evidence="5 6">
    <name type="scientific">Oncorhynchus mykiss</name>
    <name type="common">Rainbow trout</name>
    <name type="synonym">Salmo gairdneri</name>
    <dbReference type="NCBI Taxonomy" id="8022"/>
    <lineage>
        <taxon>Eukaryota</taxon>
        <taxon>Metazoa</taxon>
        <taxon>Chordata</taxon>
        <taxon>Craniata</taxon>
        <taxon>Vertebrata</taxon>
        <taxon>Euteleostomi</taxon>
        <taxon>Actinopterygii</taxon>
        <taxon>Neopterygii</taxon>
        <taxon>Teleostei</taxon>
        <taxon>Protacanthopterygii</taxon>
        <taxon>Salmoniformes</taxon>
        <taxon>Salmonidae</taxon>
        <taxon>Salmoninae</taxon>
        <taxon>Oncorhynchus</taxon>
    </lineage>
</organism>
<feature type="region of interest" description="Disordered" evidence="3">
    <location>
        <begin position="800"/>
        <end position="839"/>
    </location>
</feature>
<dbReference type="PANTHER" id="PTHR24147:SF53">
    <property type="entry name" value="ANKYRIN REPEAT DOMAIN 26"/>
    <property type="match status" value="1"/>
</dbReference>
<feature type="coiled-coil region" evidence="2">
    <location>
        <begin position="483"/>
        <end position="531"/>
    </location>
</feature>
<proteinExistence type="predicted"/>
<dbReference type="Proteomes" id="UP000193380">
    <property type="component" value="Unassembled WGS sequence"/>
</dbReference>
<feature type="region of interest" description="Disordered" evidence="3">
    <location>
        <begin position="247"/>
        <end position="429"/>
    </location>
</feature>
<reference evidence="5" key="1">
    <citation type="journal article" date="2014" name="Nat. Commun.">
        <title>The rainbow trout genome provides novel insights into evolution after whole-genome duplication in vertebrates.</title>
        <authorList>
            <person name="Berthelot C."/>
            <person name="Brunet F."/>
            <person name="Chalopin D."/>
            <person name="Juanchich A."/>
            <person name="Bernard M."/>
            <person name="Noel B."/>
            <person name="Bento P."/>
            <person name="Da Silva C."/>
            <person name="Labadie K."/>
            <person name="Alberti A."/>
            <person name="Aury J.M."/>
            <person name="Louis A."/>
            <person name="Dehais P."/>
            <person name="Bardou P."/>
            <person name="Montfort J."/>
            <person name="Klopp C."/>
            <person name="Cabau C."/>
            <person name="Gaspin C."/>
            <person name="Thorgaard G.H."/>
            <person name="Boussaha M."/>
            <person name="Quillet E."/>
            <person name="Guyomard R."/>
            <person name="Galiana D."/>
            <person name="Bobe J."/>
            <person name="Volff J.N."/>
            <person name="Genet C."/>
            <person name="Wincker P."/>
            <person name="Jaillon O."/>
            <person name="Roest Crollius H."/>
            <person name="Guiguen Y."/>
        </authorList>
    </citation>
    <scope>NUCLEOTIDE SEQUENCE [LARGE SCALE GENOMIC DNA]</scope>
</reference>
<feature type="region of interest" description="Disordered" evidence="3">
    <location>
        <begin position="1"/>
        <end position="53"/>
    </location>
</feature>
<feature type="region of interest" description="Disordered" evidence="3">
    <location>
        <begin position="84"/>
        <end position="130"/>
    </location>
</feature>
<feature type="compositionally biased region" description="Acidic residues" evidence="3">
    <location>
        <begin position="94"/>
        <end position="109"/>
    </location>
</feature>
<reference evidence="5" key="2">
    <citation type="submission" date="2014-03" db="EMBL/GenBank/DDBJ databases">
        <authorList>
            <person name="Genoscope - CEA"/>
        </authorList>
    </citation>
    <scope>NUCLEOTIDE SEQUENCE</scope>
</reference>
<feature type="compositionally biased region" description="Polar residues" evidence="3">
    <location>
        <begin position="392"/>
        <end position="401"/>
    </location>
</feature>
<dbReference type="Pfam" id="PF14915">
    <property type="entry name" value="CCDC144C"/>
    <property type="match status" value="1"/>
</dbReference>
<sequence>MPSKEKDVASELDVSNPYHLVPVGSQTGEEEDKEKEGRYVVREREGDGKEEEPGWEKRYGKIWVELEKREVKSSYRNVAAELKQKFGKLPAESASDETTEEEKQEENVEIVESPARTTEEESSNEEVGEPKVCLLSRARRSSSNAVLLTILEQRGSGLEDSLTESADNSLCEDRTQHGDTPGSPDLSPSAEDSEMGDLELLCGIEPDNRSVLPQLFGEIDREREVDYNVDDVTKTFTDCNAASVELKSDNVHMDLSLNKGESNPRPDKDATTKPTPAAEERWPGQVQQGDETSPSMYEEEPEVCPSLSQPSSLSNVCPPAPLLPSDEELEEDLQRFKHEVGEDKTKANMEVLQKSSVSRVAGGSMSRRCERELDKEEEEKPETSLGHPKVSRSGNGATDSVHQLRATDRITQRHGSKSPKRALSAWHQKDKTAGEIEMAEDFDELTQSSDTATSDLEDPTSGYRHASFLIKQLDSATLDSVSIVKLQNMFHEYERTIQRERGRHGHLSDKVSQLEVEKRELMASLEESRDSKQALDHRQLELDTDLNNFKFQLKQEQEKHRNASMLYDKNREMLRRKEEELRAEAEEKHKVELAMRNLELEMRAILNNMKQSEEDRSETHRLLTQERGARALSETLLNNHLRKQQQIEEENRRTISKSNEALSQLTEATDRERELLQQSSVLQDELSSLRAELERSCSHSRQEESRRSEKSEALRERLEDARRDLKLNEEALAQTVYQYTSQVTAVKAELAVASTRLEHERQVREQLEAEGESARTRLTGALQEAERCQVARADAERALHREREGHQRAQDKLTGEAANKREAVGGLSQKLAKAESRANGLENEVHRVTMSLAEMEHVVATLQRDKEQIGGRVKELEAALQTEREQAGRVCARQETLQERLAAAQSEAMLLRQQLEEAQNKGMAKEKAVTDAQERFGDLLAKLRSDGEERVQLVEERSKELATKAADLRDQVYKLEEEKNDRETSLRQLQQELADSLKKLSMSEASLEVNTRYRNDLEEEKARLLKDMDRLKGKLEESEDQYVQAERRIKALKSSLDEKEREVVAASQKLQEVLSAFAGSDTTIKQLEEAVQRCEC</sequence>